<dbReference type="STRING" id="177439.DP0943"/>
<keyword evidence="3" id="KW-0804">Transcription</keyword>
<evidence type="ECO:0000256" key="3">
    <source>
        <dbReference type="ARBA" id="ARBA00023163"/>
    </source>
</evidence>
<dbReference type="Pfam" id="PF01638">
    <property type="entry name" value="HxlR"/>
    <property type="match status" value="1"/>
</dbReference>
<dbReference type="HOGENOM" id="CLU_2584055_0_0_7"/>
<evidence type="ECO:0000256" key="2">
    <source>
        <dbReference type="ARBA" id="ARBA00023125"/>
    </source>
</evidence>
<dbReference type="InterPro" id="IPR036390">
    <property type="entry name" value="WH_DNA-bd_sf"/>
</dbReference>
<dbReference type="PANTHER" id="PTHR33204:SF29">
    <property type="entry name" value="TRANSCRIPTIONAL REGULATOR"/>
    <property type="match status" value="1"/>
</dbReference>
<keyword evidence="1" id="KW-0805">Transcription regulation</keyword>
<dbReference type="eggNOG" id="COG1733">
    <property type="taxonomic scope" value="Bacteria"/>
</dbReference>
<evidence type="ECO:0000313" key="5">
    <source>
        <dbReference type="EMBL" id="CAG35672.1"/>
    </source>
</evidence>
<dbReference type="PROSITE" id="PS51118">
    <property type="entry name" value="HTH_HXLR"/>
    <property type="match status" value="1"/>
</dbReference>
<accession>Q6APQ2</accession>
<evidence type="ECO:0000313" key="6">
    <source>
        <dbReference type="Proteomes" id="UP000000602"/>
    </source>
</evidence>
<dbReference type="Proteomes" id="UP000000602">
    <property type="component" value="Chromosome"/>
</dbReference>
<dbReference type="AlphaFoldDB" id="Q6APQ2"/>
<organism evidence="5 6">
    <name type="scientific">Desulfotalea psychrophila (strain LSv54 / DSM 12343)</name>
    <dbReference type="NCBI Taxonomy" id="177439"/>
    <lineage>
        <taxon>Bacteria</taxon>
        <taxon>Pseudomonadati</taxon>
        <taxon>Thermodesulfobacteriota</taxon>
        <taxon>Desulfobulbia</taxon>
        <taxon>Desulfobulbales</taxon>
        <taxon>Desulfocapsaceae</taxon>
        <taxon>Desulfotalea</taxon>
    </lineage>
</organism>
<dbReference type="GO" id="GO:0003677">
    <property type="term" value="F:DNA binding"/>
    <property type="evidence" value="ECO:0007669"/>
    <property type="project" value="UniProtKB-KW"/>
</dbReference>
<keyword evidence="6" id="KW-1185">Reference proteome</keyword>
<dbReference type="InterPro" id="IPR002577">
    <property type="entry name" value="HTH_HxlR"/>
</dbReference>
<sequence length="80" mass="9416">MVWKNFMPEDRTHKVSCSSYVYEVEVAFEMLSGKWIPLIVWTLLTEGTKRFGELRKKMPAVTQKMLTQQLRTLERHGIVS</sequence>
<protein>
    <recommendedName>
        <fullName evidence="4">HTH hxlR-type domain-containing protein</fullName>
    </recommendedName>
</protein>
<dbReference type="PANTHER" id="PTHR33204">
    <property type="entry name" value="TRANSCRIPTIONAL REGULATOR, MARR FAMILY"/>
    <property type="match status" value="1"/>
</dbReference>
<dbReference type="EMBL" id="CR522870">
    <property type="protein sequence ID" value="CAG35672.1"/>
    <property type="molecule type" value="Genomic_DNA"/>
</dbReference>
<evidence type="ECO:0000256" key="1">
    <source>
        <dbReference type="ARBA" id="ARBA00023015"/>
    </source>
</evidence>
<evidence type="ECO:0000259" key="4">
    <source>
        <dbReference type="PROSITE" id="PS51118"/>
    </source>
</evidence>
<feature type="domain" description="HTH hxlR-type" evidence="4">
    <location>
        <begin position="17"/>
        <end position="80"/>
    </location>
</feature>
<dbReference type="SUPFAM" id="SSF46785">
    <property type="entry name" value="Winged helix' DNA-binding domain"/>
    <property type="match status" value="1"/>
</dbReference>
<proteinExistence type="predicted"/>
<dbReference type="InterPro" id="IPR036388">
    <property type="entry name" value="WH-like_DNA-bd_sf"/>
</dbReference>
<name>Q6APQ2_DESPS</name>
<dbReference type="KEGG" id="dps:DP0943"/>
<keyword evidence="2" id="KW-0238">DNA-binding</keyword>
<dbReference type="Gene3D" id="1.10.10.10">
    <property type="entry name" value="Winged helix-like DNA-binding domain superfamily/Winged helix DNA-binding domain"/>
    <property type="match status" value="1"/>
</dbReference>
<reference evidence="6" key="1">
    <citation type="journal article" date="2004" name="Environ. Microbiol.">
        <title>The genome of Desulfotalea psychrophila, a sulfate-reducing bacterium from permanently cold Arctic sediments.</title>
        <authorList>
            <person name="Rabus R."/>
            <person name="Ruepp A."/>
            <person name="Frickey T."/>
            <person name="Rattei T."/>
            <person name="Fartmann B."/>
            <person name="Stark M."/>
            <person name="Bauer M."/>
            <person name="Zibat A."/>
            <person name="Lombardot T."/>
            <person name="Becker I."/>
            <person name="Amann J."/>
            <person name="Gellner K."/>
            <person name="Teeling H."/>
            <person name="Leuschner W.D."/>
            <person name="Gloeckner F.-O."/>
            <person name="Lupas A.N."/>
            <person name="Amann R."/>
            <person name="Klenk H.-P."/>
        </authorList>
    </citation>
    <scope>NUCLEOTIDE SEQUENCE [LARGE SCALE GENOMIC DNA]</scope>
    <source>
        <strain evidence="6">DSM 12343 / LSv54</strain>
    </source>
</reference>
<gene>
    <name evidence="5" type="ordered locus">DP0943</name>
</gene>